<name>A0ABP9CTH9_9ACTN</name>
<dbReference type="Gene3D" id="1.20.1290.10">
    <property type="entry name" value="AhpD-like"/>
    <property type="match status" value="1"/>
</dbReference>
<gene>
    <name evidence="2" type="ORF">GCM10023353_25430</name>
</gene>
<dbReference type="PANTHER" id="PTHR35446:SF2">
    <property type="entry name" value="CARBOXYMUCONOLACTONE DECARBOXYLASE-LIKE DOMAIN-CONTAINING PROTEIN"/>
    <property type="match status" value="1"/>
</dbReference>
<dbReference type="InterPro" id="IPR004675">
    <property type="entry name" value="AhpD_core"/>
</dbReference>
<dbReference type="NCBIfam" id="TIGR01926">
    <property type="entry name" value="peroxid_rel"/>
    <property type="match status" value="1"/>
</dbReference>
<dbReference type="EMBL" id="BAABKQ010000001">
    <property type="protein sequence ID" value="GAA4817580.1"/>
    <property type="molecule type" value="Genomic_DNA"/>
</dbReference>
<accession>A0ABP9CTH9</accession>
<dbReference type="Gene3D" id="1.20.5.810">
    <property type="entry name" value="AhpD-like"/>
    <property type="match status" value="1"/>
</dbReference>
<dbReference type="Pfam" id="PF02627">
    <property type="entry name" value="CMD"/>
    <property type="match status" value="1"/>
</dbReference>
<dbReference type="NCBIfam" id="TIGR00778">
    <property type="entry name" value="ahpD_dom"/>
    <property type="match status" value="1"/>
</dbReference>
<reference evidence="3" key="1">
    <citation type="journal article" date="2019" name="Int. J. Syst. Evol. Microbiol.">
        <title>The Global Catalogue of Microorganisms (GCM) 10K type strain sequencing project: providing services to taxonomists for standard genome sequencing and annotation.</title>
        <authorList>
            <consortium name="The Broad Institute Genomics Platform"/>
            <consortium name="The Broad Institute Genome Sequencing Center for Infectious Disease"/>
            <person name="Wu L."/>
            <person name="Ma J."/>
        </authorList>
    </citation>
    <scope>NUCLEOTIDE SEQUENCE [LARGE SCALE GENOMIC DNA]</scope>
    <source>
        <strain evidence="3">JCM 18542</strain>
    </source>
</reference>
<keyword evidence="3" id="KW-1185">Reference proteome</keyword>
<dbReference type="InterPro" id="IPR010195">
    <property type="entry name" value="Uncharacterised_peroxidase-rel"/>
</dbReference>
<evidence type="ECO:0000313" key="3">
    <source>
        <dbReference type="Proteomes" id="UP001500839"/>
    </source>
</evidence>
<dbReference type="InterPro" id="IPR003779">
    <property type="entry name" value="CMD-like"/>
</dbReference>
<sequence length="193" mass="21908">MNQQPQPFFPVPREAELPSGLQKLFGKAREQIGFLPNVFLAYARRPERFSAWFNHFREVTAPTETLDAADREMIAVVVSNINHCTYCMVSHGYSLAEALGDRAQADLISINWRHAGLDPRRHAICAYAEKLTTSPDMVEKQDLEDLRTAGLTDDDIWDVVEIAAMYNFTNRVSSAMGHRPNPEYHRRPPAHGQ</sequence>
<dbReference type="InterPro" id="IPR029032">
    <property type="entry name" value="AhpD-like"/>
</dbReference>
<organism evidence="2 3">
    <name type="scientific">Tomitella cavernea</name>
    <dbReference type="NCBI Taxonomy" id="1387982"/>
    <lineage>
        <taxon>Bacteria</taxon>
        <taxon>Bacillati</taxon>
        <taxon>Actinomycetota</taxon>
        <taxon>Actinomycetes</taxon>
        <taxon>Mycobacteriales</taxon>
        <taxon>Tomitella</taxon>
    </lineage>
</organism>
<dbReference type="RefSeq" id="WP_307810863.1">
    <property type="nucleotide sequence ID" value="NZ_BAABKQ010000001.1"/>
</dbReference>
<keyword evidence="2" id="KW-0575">Peroxidase</keyword>
<evidence type="ECO:0000313" key="2">
    <source>
        <dbReference type="EMBL" id="GAA4817580.1"/>
    </source>
</evidence>
<dbReference type="SUPFAM" id="SSF69118">
    <property type="entry name" value="AhpD-like"/>
    <property type="match status" value="1"/>
</dbReference>
<protein>
    <submittedName>
        <fullName evidence="2">Peroxidase-related enzyme</fullName>
    </submittedName>
</protein>
<dbReference type="Proteomes" id="UP001500839">
    <property type="component" value="Unassembled WGS sequence"/>
</dbReference>
<feature type="domain" description="Carboxymuconolactone decarboxylase-like" evidence="1">
    <location>
        <begin position="49"/>
        <end position="120"/>
    </location>
</feature>
<dbReference type="PANTHER" id="PTHR35446">
    <property type="entry name" value="SI:CH211-175M2.5"/>
    <property type="match status" value="1"/>
</dbReference>
<proteinExistence type="predicted"/>
<comment type="caution">
    <text evidence="2">The sequence shown here is derived from an EMBL/GenBank/DDBJ whole genome shotgun (WGS) entry which is preliminary data.</text>
</comment>
<dbReference type="GO" id="GO:0004601">
    <property type="term" value="F:peroxidase activity"/>
    <property type="evidence" value="ECO:0007669"/>
    <property type="project" value="UniProtKB-KW"/>
</dbReference>
<evidence type="ECO:0000259" key="1">
    <source>
        <dbReference type="Pfam" id="PF02627"/>
    </source>
</evidence>
<keyword evidence="2" id="KW-0560">Oxidoreductase</keyword>